<dbReference type="Proteomes" id="UP001222325">
    <property type="component" value="Unassembled WGS sequence"/>
</dbReference>
<dbReference type="EC" id="1.5.5.1" evidence="1"/>
<keyword evidence="1" id="KW-0813">Transport</keyword>
<sequence>VSPETSETETTGTKDEVISLKSYSAAFPRSPAHTDLWGVRNLRPSFGTRAGMLGGVLYSGVDTMLRGRVPWTLKHHGAGVSFRAFSISYPPFEPPLSTDLLTSVALTGTNHAEGQAIQLRV</sequence>
<comment type="cofactor">
    <cofactor evidence="1">
        <name>[4Fe-4S] cluster</name>
        <dbReference type="ChEBI" id="CHEBI:49883"/>
    </cofactor>
    <text evidence="1">Binds 1 [4Fe-4S] cluster.</text>
</comment>
<comment type="cofactor">
    <cofactor evidence="1">
        <name>FAD</name>
        <dbReference type="ChEBI" id="CHEBI:57692"/>
    </cofactor>
</comment>
<proteinExistence type="predicted"/>
<dbReference type="Gene3D" id="3.30.9.90">
    <property type="match status" value="1"/>
</dbReference>
<keyword evidence="1" id="KW-0285">Flavoprotein</keyword>
<dbReference type="GO" id="GO:0005743">
    <property type="term" value="C:mitochondrial inner membrane"/>
    <property type="evidence" value="ECO:0007669"/>
    <property type="project" value="TreeGrafter"/>
</dbReference>
<dbReference type="InterPro" id="IPR040156">
    <property type="entry name" value="ETF-QO"/>
</dbReference>
<organism evidence="2 3">
    <name type="scientific">Mycena belliarum</name>
    <dbReference type="NCBI Taxonomy" id="1033014"/>
    <lineage>
        <taxon>Eukaryota</taxon>
        <taxon>Fungi</taxon>
        <taxon>Dikarya</taxon>
        <taxon>Basidiomycota</taxon>
        <taxon>Agaricomycotina</taxon>
        <taxon>Agaricomycetes</taxon>
        <taxon>Agaricomycetidae</taxon>
        <taxon>Agaricales</taxon>
        <taxon>Marasmiineae</taxon>
        <taxon>Mycenaceae</taxon>
        <taxon>Mycena</taxon>
    </lineage>
</organism>
<dbReference type="AlphaFoldDB" id="A0AAD6TX73"/>
<protein>
    <recommendedName>
        <fullName evidence="1">Electron transfer flavoprotein-ubiquinone oxidoreductase</fullName>
        <shortName evidence="1">ETF-QO</shortName>
        <ecNumber evidence="1">1.5.5.1</ecNumber>
    </recommendedName>
</protein>
<keyword evidence="1" id="KW-0249">Electron transport</keyword>
<name>A0AAD6TX73_9AGAR</name>
<keyword evidence="1" id="KW-0411">Iron-sulfur</keyword>
<dbReference type="GO" id="GO:0046872">
    <property type="term" value="F:metal ion binding"/>
    <property type="evidence" value="ECO:0007669"/>
    <property type="project" value="UniProtKB-KW"/>
</dbReference>
<dbReference type="PANTHER" id="PTHR10617">
    <property type="entry name" value="ELECTRON TRANSFER FLAVOPROTEIN-UBIQUINONE OXIDOREDUCTASE"/>
    <property type="match status" value="1"/>
</dbReference>
<keyword evidence="1" id="KW-0274">FAD</keyword>
<dbReference type="GO" id="GO:0004174">
    <property type="term" value="F:electron-transferring-flavoprotein dehydrogenase activity"/>
    <property type="evidence" value="ECO:0007669"/>
    <property type="project" value="UniProtKB-UniRule"/>
</dbReference>
<comment type="function">
    <text evidence="1">Accepts electrons from ETF and reduces ubiquinone.</text>
</comment>
<keyword evidence="1" id="KW-0560">Oxidoreductase</keyword>
<dbReference type="InterPro" id="IPR036188">
    <property type="entry name" value="FAD/NAD-bd_sf"/>
</dbReference>
<dbReference type="Gene3D" id="3.50.50.60">
    <property type="entry name" value="FAD/NAD(P)-binding domain"/>
    <property type="match status" value="1"/>
</dbReference>
<keyword evidence="1" id="KW-0479">Metal-binding</keyword>
<dbReference type="GO" id="GO:0051539">
    <property type="term" value="F:4 iron, 4 sulfur cluster binding"/>
    <property type="evidence" value="ECO:0007669"/>
    <property type="project" value="UniProtKB-UniRule"/>
</dbReference>
<reference evidence="2" key="1">
    <citation type="submission" date="2023-03" db="EMBL/GenBank/DDBJ databases">
        <title>Massive genome expansion in bonnet fungi (Mycena s.s.) driven by repeated elements and novel gene families across ecological guilds.</title>
        <authorList>
            <consortium name="Lawrence Berkeley National Laboratory"/>
            <person name="Harder C.B."/>
            <person name="Miyauchi S."/>
            <person name="Viragh M."/>
            <person name="Kuo A."/>
            <person name="Thoen E."/>
            <person name="Andreopoulos B."/>
            <person name="Lu D."/>
            <person name="Skrede I."/>
            <person name="Drula E."/>
            <person name="Henrissat B."/>
            <person name="Morin E."/>
            <person name="Kohler A."/>
            <person name="Barry K."/>
            <person name="LaButti K."/>
            <person name="Morin E."/>
            <person name="Salamov A."/>
            <person name="Lipzen A."/>
            <person name="Mereny Z."/>
            <person name="Hegedus B."/>
            <person name="Baldrian P."/>
            <person name="Stursova M."/>
            <person name="Weitz H."/>
            <person name="Taylor A."/>
            <person name="Grigoriev I.V."/>
            <person name="Nagy L.G."/>
            <person name="Martin F."/>
            <person name="Kauserud H."/>
        </authorList>
    </citation>
    <scope>NUCLEOTIDE SEQUENCE</scope>
    <source>
        <strain evidence="2">CBHHK173m</strain>
    </source>
</reference>
<evidence type="ECO:0000256" key="1">
    <source>
        <dbReference type="RuleBase" id="RU366068"/>
    </source>
</evidence>
<dbReference type="PANTHER" id="PTHR10617:SF107">
    <property type="entry name" value="ELECTRON TRANSFER FLAVOPROTEIN-UBIQUINONE OXIDOREDUCTASE, MITOCHONDRIAL"/>
    <property type="match status" value="1"/>
</dbReference>
<gene>
    <name evidence="2" type="ORF">B0H15DRAFT_749641</name>
</gene>
<dbReference type="EMBL" id="JARJCN010000066">
    <property type="protein sequence ID" value="KAJ7078466.1"/>
    <property type="molecule type" value="Genomic_DNA"/>
</dbReference>
<keyword evidence="1" id="KW-0830">Ubiquinone</keyword>
<feature type="non-terminal residue" evidence="2">
    <location>
        <position position="121"/>
    </location>
</feature>
<evidence type="ECO:0000313" key="3">
    <source>
        <dbReference type="Proteomes" id="UP001222325"/>
    </source>
</evidence>
<feature type="non-terminal residue" evidence="2">
    <location>
        <position position="1"/>
    </location>
</feature>
<comment type="catalytic activity">
    <reaction evidence="1">
        <text>a ubiquinone + reduced [electron-transfer flavoprotein] = a ubiquinol + oxidized [electron-transfer flavoprotein] + H(+)</text>
        <dbReference type="Rhea" id="RHEA:24052"/>
        <dbReference type="Rhea" id="RHEA-COMP:9565"/>
        <dbReference type="Rhea" id="RHEA-COMP:9566"/>
        <dbReference type="Rhea" id="RHEA-COMP:10685"/>
        <dbReference type="Rhea" id="RHEA-COMP:10686"/>
        <dbReference type="ChEBI" id="CHEBI:15378"/>
        <dbReference type="ChEBI" id="CHEBI:16389"/>
        <dbReference type="ChEBI" id="CHEBI:17976"/>
        <dbReference type="ChEBI" id="CHEBI:57692"/>
        <dbReference type="ChEBI" id="CHEBI:58307"/>
        <dbReference type="EC" id="1.5.5.1"/>
    </reaction>
</comment>
<keyword evidence="3" id="KW-1185">Reference proteome</keyword>
<keyword evidence="1" id="KW-0408">Iron</keyword>
<comment type="caution">
    <text evidence="2">The sequence shown here is derived from an EMBL/GenBank/DDBJ whole genome shotgun (WGS) entry which is preliminary data.</text>
</comment>
<evidence type="ECO:0000313" key="2">
    <source>
        <dbReference type="EMBL" id="KAJ7078466.1"/>
    </source>
</evidence>
<accession>A0AAD6TX73</accession>